<dbReference type="AlphaFoldDB" id="A0A5M3XZP0"/>
<sequence length="265" mass="26208">MAIRLPGGRTIGILTVGALAGSIFAVGGMATASSAADTVIYACVNKKTRYARIVNATTKCRVTETKISWGGQGEQGPMGLQGMTGAQGPQGLRGQTGPQGPKGQTGATGPQGPKGDTGDTGPQGPQGLKGETGPQGPKGETGNTGPAGPTGATGPKGDKGPEGDKGEKGLKGDTGQQGPPGTGGSVTPTVKTANFSFDDNGVQGASVSCPSGKSPVGGGYEITNNSHKLNKVLASFPTASGWSAKFDQTSSYSQRLGGVVYVICV</sequence>
<dbReference type="InterPro" id="IPR050149">
    <property type="entry name" value="Collagen_superfamily"/>
</dbReference>
<dbReference type="GO" id="GO:0030020">
    <property type="term" value="F:extracellular matrix structural constituent conferring tensile strength"/>
    <property type="evidence" value="ECO:0007669"/>
    <property type="project" value="TreeGrafter"/>
</dbReference>
<protein>
    <recommendedName>
        <fullName evidence="4">Phage tail collar domain-containing protein</fullName>
    </recommendedName>
</protein>
<name>A0A5M3XZP0_9ACTN</name>
<dbReference type="GO" id="GO:0030198">
    <property type="term" value="P:extracellular matrix organization"/>
    <property type="evidence" value="ECO:0007669"/>
    <property type="project" value="TreeGrafter"/>
</dbReference>
<evidence type="ECO:0000313" key="2">
    <source>
        <dbReference type="EMBL" id="GES26480.1"/>
    </source>
</evidence>
<feature type="compositionally biased region" description="Basic and acidic residues" evidence="1">
    <location>
        <begin position="156"/>
        <end position="171"/>
    </location>
</feature>
<evidence type="ECO:0000313" key="3">
    <source>
        <dbReference type="Proteomes" id="UP000377595"/>
    </source>
</evidence>
<feature type="region of interest" description="Disordered" evidence="1">
    <location>
        <begin position="68"/>
        <end position="198"/>
    </location>
</feature>
<dbReference type="GO" id="GO:0005615">
    <property type="term" value="C:extracellular space"/>
    <property type="evidence" value="ECO:0007669"/>
    <property type="project" value="TreeGrafter"/>
</dbReference>
<keyword evidence="3" id="KW-1185">Reference proteome</keyword>
<comment type="caution">
    <text evidence="2">The sequence shown here is derived from an EMBL/GenBank/DDBJ whole genome shotgun (WGS) entry which is preliminary data.</text>
</comment>
<accession>A0A5M3XZP0</accession>
<dbReference type="GO" id="GO:0031012">
    <property type="term" value="C:extracellular matrix"/>
    <property type="evidence" value="ECO:0007669"/>
    <property type="project" value="TreeGrafter"/>
</dbReference>
<feature type="compositionally biased region" description="Low complexity" evidence="1">
    <location>
        <begin position="95"/>
        <end position="114"/>
    </location>
</feature>
<reference evidence="2 3" key="1">
    <citation type="submission" date="2019-10" db="EMBL/GenBank/DDBJ databases">
        <title>Whole genome shotgun sequence of Acrocarpospora pleiomorpha NBRC 16267.</title>
        <authorList>
            <person name="Ichikawa N."/>
            <person name="Kimura A."/>
            <person name="Kitahashi Y."/>
            <person name="Komaki H."/>
            <person name="Oguchi A."/>
        </authorList>
    </citation>
    <scope>NUCLEOTIDE SEQUENCE [LARGE SCALE GENOMIC DNA]</scope>
    <source>
        <strain evidence="2 3">NBRC 16267</strain>
    </source>
</reference>
<proteinExistence type="predicted"/>
<dbReference type="PANTHER" id="PTHR24023:SF1095">
    <property type="entry name" value="EGF-LIKE DOMAIN-CONTAINING PROTEIN"/>
    <property type="match status" value="1"/>
</dbReference>
<organism evidence="2 3">
    <name type="scientific">Acrocarpospora pleiomorpha</name>
    <dbReference type="NCBI Taxonomy" id="90975"/>
    <lineage>
        <taxon>Bacteria</taxon>
        <taxon>Bacillati</taxon>
        <taxon>Actinomycetota</taxon>
        <taxon>Actinomycetes</taxon>
        <taxon>Streptosporangiales</taxon>
        <taxon>Streptosporangiaceae</taxon>
        <taxon>Acrocarpospora</taxon>
    </lineage>
</organism>
<gene>
    <name evidence="2" type="ORF">Aple_093790</name>
</gene>
<dbReference type="EMBL" id="BLAF01000088">
    <property type="protein sequence ID" value="GES26480.1"/>
    <property type="molecule type" value="Genomic_DNA"/>
</dbReference>
<feature type="compositionally biased region" description="Low complexity" evidence="1">
    <location>
        <begin position="140"/>
        <end position="155"/>
    </location>
</feature>
<dbReference type="Proteomes" id="UP000377595">
    <property type="component" value="Unassembled WGS sequence"/>
</dbReference>
<dbReference type="PANTHER" id="PTHR24023">
    <property type="entry name" value="COLLAGEN ALPHA"/>
    <property type="match status" value="1"/>
</dbReference>
<evidence type="ECO:0008006" key="4">
    <source>
        <dbReference type="Google" id="ProtNLM"/>
    </source>
</evidence>
<evidence type="ECO:0000256" key="1">
    <source>
        <dbReference type="SAM" id="MobiDB-lite"/>
    </source>
</evidence>